<dbReference type="RefSeq" id="WP_083078301.1">
    <property type="nucleotide sequence ID" value="NZ_CP053562.1"/>
</dbReference>
<dbReference type="InterPro" id="IPR003959">
    <property type="entry name" value="ATPase_AAA_core"/>
</dbReference>
<dbReference type="InterPro" id="IPR003593">
    <property type="entry name" value="AAA+_ATPase"/>
</dbReference>
<reference evidence="2 3" key="1">
    <citation type="submission" date="2020-05" db="EMBL/GenBank/DDBJ databases">
        <title>Thioclava electrotropha strain Elox9 finished genome.</title>
        <authorList>
            <person name="Rowe A.R."/>
            <person name="Wilbanks E.G."/>
        </authorList>
    </citation>
    <scope>NUCLEOTIDE SEQUENCE [LARGE SCALE GENOMIC DNA]</scope>
    <source>
        <strain evidence="2 3">Elox9</strain>
    </source>
</reference>
<keyword evidence="3" id="KW-1185">Reference proteome</keyword>
<dbReference type="Proteomes" id="UP000192422">
    <property type="component" value="Chromosome"/>
</dbReference>
<protein>
    <submittedName>
        <fullName evidence="2">AAA family ATPase</fullName>
    </submittedName>
</protein>
<dbReference type="PANTHER" id="PTHR10046">
    <property type="entry name" value="ATP DEPENDENT LON PROTEASE FAMILY MEMBER"/>
    <property type="match status" value="1"/>
</dbReference>
<dbReference type="Pfam" id="PF00004">
    <property type="entry name" value="AAA"/>
    <property type="match status" value="1"/>
</dbReference>
<feature type="domain" description="AAA+ ATPase" evidence="1">
    <location>
        <begin position="166"/>
        <end position="318"/>
    </location>
</feature>
<dbReference type="EMBL" id="CP053562">
    <property type="protein sequence ID" value="QPZ92533.1"/>
    <property type="molecule type" value="Genomic_DNA"/>
</dbReference>
<evidence type="ECO:0000259" key="1">
    <source>
        <dbReference type="SMART" id="SM00382"/>
    </source>
</evidence>
<dbReference type="SUPFAM" id="SSF52540">
    <property type="entry name" value="P-loop containing nucleoside triphosphate hydrolases"/>
    <property type="match status" value="1"/>
</dbReference>
<gene>
    <name evidence="2" type="ORF">AKL02_017640</name>
</gene>
<evidence type="ECO:0000313" key="3">
    <source>
        <dbReference type="Proteomes" id="UP000192422"/>
    </source>
</evidence>
<organism evidence="2 3">
    <name type="scientific">Thioclava electrotropha</name>
    <dbReference type="NCBI Taxonomy" id="1549850"/>
    <lineage>
        <taxon>Bacteria</taxon>
        <taxon>Pseudomonadati</taxon>
        <taxon>Pseudomonadota</taxon>
        <taxon>Alphaproteobacteria</taxon>
        <taxon>Rhodobacterales</taxon>
        <taxon>Paracoccaceae</taxon>
        <taxon>Thioclava</taxon>
    </lineage>
</organism>
<dbReference type="InterPro" id="IPR027417">
    <property type="entry name" value="P-loop_NTPase"/>
</dbReference>
<proteinExistence type="predicted"/>
<dbReference type="Gene3D" id="3.40.50.300">
    <property type="entry name" value="P-loop containing nucleotide triphosphate hydrolases"/>
    <property type="match status" value="1"/>
</dbReference>
<dbReference type="SMART" id="SM00382">
    <property type="entry name" value="AAA"/>
    <property type="match status" value="1"/>
</dbReference>
<evidence type="ECO:0000313" key="2">
    <source>
        <dbReference type="EMBL" id="QPZ92533.1"/>
    </source>
</evidence>
<sequence length="376" mass="42412">MTRRSVPTRSGPRRSVHFRIADIRFFPSDTANDIETRLSKTLSELRRKNLGIDEDWFSNLDRGEEWSDVTDQISPSRKDRDKIRRRAQMLVELRQQASRMSHLSYDERKKLSALQNGVQLIQLESEHRADEIAAALHEEMPWMSSATEIAWYAMRESMRKGAPALRLPPLLLDGPPGIGKSHWARRLAELIGTPTELIDASNEPAGFAVAGSQRGWSTAHPGRPVELILHQRVGNPVIVIDEVDKCGDVRSSRGFSFALSNALLPLLDPLSARTWSCPFFRVRFDMRWISWILTSNDRLAVPAPLQSRCRVVYIPPLAGAHLAYFARREGAARGLPADTVDALTDMLRGAERGWDLRAVIKLIDALVAHENRPPLQ</sequence>
<name>A0ABX6YZ98_9RHOB</name>
<dbReference type="InterPro" id="IPR027065">
    <property type="entry name" value="Lon_Prtase"/>
</dbReference>
<accession>A0ABX6YZ98</accession>